<dbReference type="GO" id="GO:0005886">
    <property type="term" value="C:plasma membrane"/>
    <property type="evidence" value="ECO:0007669"/>
    <property type="project" value="UniProtKB-SubCell"/>
</dbReference>
<comment type="function">
    <text evidence="7">F(1)F(0) ATP synthase produces ATP from ADP in the presence of a proton or sodium gradient. F-type ATPases consist of two structural domains, F(1) containing the extramembraneous catalytic core and F(0) containing the membrane proton channel, linked together by a central stalk and a peripheral stalk. During catalysis, ATP synthesis in the catalytic domain of F(1) is coupled via a rotary mechanism of the central stalk subunits to proton translocation.</text>
</comment>
<gene>
    <name evidence="7 8" type="primary">atpH</name>
    <name evidence="8" type="ORF">DXB16_04670</name>
</gene>
<evidence type="ECO:0000256" key="2">
    <source>
        <dbReference type="ARBA" id="ARBA00022448"/>
    </source>
</evidence>
<comment type="similarity">
    <text evidence="7">Belongs to the ATPase delta chain family.</text>
</comment>
<name>A0A3E5GGD4_9FIRM</name>
<comment type="subcellular location">
    <subcellularLocation>
        <location evidence="7">Cell membrane</location>
        <topology evidence="7">Peripheral membrane protein</topology>
    </subcellularLocation>
    <subcellularLocation>
        <location evidence="1">Membrane</location>
    </subcellularLocation>
</comment>
<dbReference type="GO" id="GO:0045259">
    <property type="term" value="C:proton-transporting ATP synthase complex"/>
    <property type="evidence" value="ECO:0007669"/>
    <property type="project" value="UniProtKB-KW"/>
</dbReference>
<organism evidence="8 9">
    <name type="scientific">Dorea longicatena</name>
    <dbReference type="NCBI Taxonomy" id="88431"/>
    <lineage>
        <taxon>Bacteria</taxon>
        <taxon>Bacillati</taxon>
        <taxon>Bacillota</taxon>
        <taxon>Clostridia</taxon>
        <taxon>Lachnospirales</taxon>
        <taxon>Lachnospiraceae</taxon>
        <taxon>Dorea</taxon>
    </lineage>
</organism>
<keyword evidence="3 7" id="KW-0375">Hydrogen ion transport</keyword>
<dbReference type="Gene3D" id="1.10.520.20">
    <property type="entry name" value="N-terminal domain of the delta subunit of the F1F0-ATP synthase"/>
    <property type="match status" value="1"/>
</dbReference>
<evidence type="ECO:0000256" key="6">
    <source>
        <dbReference type="ARBA" id="ARBA00023310"/>
    </source>
</evidence>
<dbReference type="InterPro" id="IPR000711">
    <property type="entry name" value="ATPase_OSCP/dsu"/>
</dbReference>
<evidence type="ECO:0000256" key="3">
    <source>
        <dbReference type="ARBA" id="ARBA00022781"/>
    </source>
</evidence>
<accession>A0A3E5GGD4</accession>
<keyword evidence="6 7" id="KW-0066">ATP synthesis</keyword>
<evidence type="ECO:0000256" key="1">
    <source>
        <dbReference type="ARBA" id="ARBA00004370"/>
    </source>
</evidence>
<dbReference type="NCBIfam" id="TIGR01145">
    <property type="entry name" value="ATP_synt_delta"/>
    <property type="match status" value="1"/>
</dbReference>
<comment type="function">
    <text evidence="7">This protein is part of the stalk that links CF(0) to CF(1). It either transmits conformational changes from CF(0) to CF(1) or is implicated in proton conduction.</text>
</comment>
<dbReference type="Proteomes" id="UP000261285">
    <property type="component" value="Unassembled WGS sequence"/>
</dbReference>
<comment type="caution">
    <text evidence="8">The sequence shown here is derived from an EMBL/GenBank/DDBJ whole genome shotgun (WGS) entry which is preliminary data.</text>
</comment>
<dbReference type="PRINTS" id="PR00125">
    <property type="entry name" value="ATPASEDELTA"/>
</dbReference>
<reference evidence="8 9" key="1">
    <citation type="submission" date="2018-08" db="EMBL/GenBank/DDBJ databases">
        <title>A genome reference for cultivated species of the human gut microbiota.</title>
        <authorList>
            <person name="Zou Y."/>
            <person name="Xue W."/>
            <person name="Luo G."/>
        </authorList>
    </citation>
    <scope>NUCLEOTIDE SEQUENCE [LARGE SCALE GENOMIC DNA]</scope>
    <source>
        <strain evidence="8 9">OM02-16</strain>
    </source>
</reference>
<dbReference type="InterPro" id="IPR026015">
    <property type="entry name" value="ATP_synth_OSCP/delta_N_sf"/>
</dbReference>
<sequence length="184" mass="20934">MQVIPMTAKNRKEAEPVFCQVAALRYAKVLNELGISKEAVLEAGNIFEKSQELKAALVNPVITKETKHNIIDKVFSEEMRTFLKVVCDHEKMTIVEQIFAAYEELQNQAAGVKTVYLRYTALPSEEQKKQMGDFIKKKYGAGDIKWVMAEDKALIGGFILQVDGKEYDYSVQGRLNRLQRKLTN</sequence>
<keyword evidence="7" id="KW-1003">Cell membrane</keyword>
<keyword evidence="8" id="KW-0378">Hydrolase</keyword>
<dbReference type="SUPFAM" id="SSF47928">
    <property type="entry name" value="N-terminal domain of the delta subunit of the F1F0-ATP synthase"/>
    <property type="match status" value="1"/>
</dbReference>
<evidence type="ECO:0000256" key="7">
    <source>
        <dbReference type="HAMAP-Rule" id="MF_01416"/>
    </source>
</evidence>
<dbReference type="Pfam" id="PF00213">
    <property type="entry name" value="OSCP"/>
    <property type="match status" value="1"/>
</dbReference>
<dbReference type="PANTHER" id="PTHR11910">
    <property type="entry name" value="ATP SYNTHASE DELTA CHAIN"/>
    <property type="match status" value="1"/>
</dbReference>
<keyword evidence="2 7" id="KW-0813">Transport</keyword>
<evidence type="ECO:0000256" key="4">
    <source>
        <dbReference type="ARBA" id="ARBA00023065"/>
    </source>
</evidence>
<evidence type="ECO:0000256" key="5">
    <source>
        <dbReference type="ARBA" id="ARBA00023136"/>
    </source>
</evidence>
<dbReference type="HAMAP" id="MF_01416">
    <property type="entry name" value="ATP_synth_delta_bact"/>
    <property type="match status" value="1"/>
</dbReference>
<dbReference type="EMBL" id="QSVN01000003">
    <property type="protein sequence ID" value="RGO33881.1"/>
    <property type="molecule type" value="Genomic_DNA"/>
</dbReference>
<dbReference type="GO" id="GO:0016787">
    <property type="term" value="F:hydrolase activity"/>
    <property type="evidence" value="ECO:0007669"/>
    <property type="project" value="UniProtKB-KW"/>
</dbReference>
<dbReference type="AlphaFoldDB" id="A0A3E5GGD4"/>
<dbReference type="GO" id="GO:0046933">
    <property type="term" value="F:proton-transporting ATP synthase activity, rotational mechanism"/>
    <property type="evidence" value="ECO:0007669"/>
    <property type="project" value="UniProtKB-UniRule"/>
</dbReference>
<keyword evidence="4 7" id="KW-0406">Ion transport</keyword>
<keyword evidence="7" id="KW-0139">CF(1)</keyword>
<evidence type="ECO:0000313" key="8">
    <source>
        <dbReference type="EMBL" id="RGO33881.1"/>
    </source>
</evidence>
<keyword evidence="5 7" id="KW-0472">Membrane</keyword>
<evidence type="ECO:0000313" key="9">
    <source>
        <dbReference type="Proteomes" id="UP000261285"/>
    </source>
</evidence>
<protein>
    <recommendedName>
        <fullName evidence="7">ATP synthase subunit delta</fullName>
    </recommendedName>
    <alternativeName>
        <fullName evidence="7">ATP synthase F(1) sector subunit delta</fullName>
    </alternativeName>
    <alternativeName>
        <fullName evidence="7">F-type ATPase subunit delta</fullName>
        <shortName evidence="7">F-ATPase subunit delta</shortName>
    </alternativeName>
</protein>
<proteinExistence type="inferred from homology"/>